<dbReference type="PANTHER" id="PTHR43719:SF28">
    <property type="entry name" value="PEROXIDE STRESS-ACTIVATED HISTIDINE KINASE MAK1-RELATED"/>
    <property type="match status" value="1"/>
</dbReference>
<feature type="domain" description="Response regulatory" evidence="4">
    <location>
        <begin position="35"/>
        <end position="152"/>
    </location>
</feature>
<evidence type="ECO:0000256" key="2">
    <source>
        <dbReference type="PROSITE-ProRule" id="PRU00169"/>
    </source>
</evidence>
<dbReference type="Pfam" id="PF00072">
    <property type="entry name" value="Response_reg"/>
    <property type="match status" value="1"/>
</dbReference>
<dbReference type="PANTHER" id="PTHR43719">
    <property type="entry name" value="TWO-COMPONENT HISTIDINE KINASE"/>
    <property type="match status" value="1"/>
</dbReference>
<dbReference type="InterPro" id="IPR050956">
    <property type="entry name" value="2C_system_His_kinase"/>
</dbReference>
<evidence type="ECO:0000256" key="1">
    <source>
        <dbReference type="ARBA" id="ARBA00022553"/>
    </source>
</evidence>
<feature type="region of interest" description="Disordered" evidence="3">
    <location>
        <begin position="1"/>
        <end position="25"/>
    </location>
</feature>
<dbReference type="SMART" id="SM00448">
    <property type="entry name" value="REC"/>
    <property type="match status" value="1"/>
</dbReference>
<protein>
    <submittedName>
        <fullName evidence="5">Response regulator</fullName>
    </submittedName>
</protein>
<dbReference type="RefSeq" id="WP_315625840.1">
    <property type="nucleotide sequence ID" value="NZ_JAUHMF010000002.1"/>
</dbReference>
<dbReference type="EMBL" id="JAUHMF010000002">
    <property type="protein sequence ID" value="MDT8899155.1"/>
    <property type="molecule type" value="Genomic_DNA"/>
</dbReference>
<feature type="modified residue" description="4-aspartylphosphate" evidence="2">
    <location>
        <position position="85"/>
    </location>
</feature>
<dbReference type="SUPFAM" id="SSF52172">
    <property type="entry name" value="CheY-like"/>
    <property type="match status" value="1"/>
</dbReference>
<gene>
    <name evidence="5" type="ORF">QYE77_12865</name>
</gene>
<dbReference type="Gene3D" id="3.40.50.2300">
    <property type="match status" value="1"/>
</dbReference>
<comment type="caution">
    <text evidence="5">The sequence shown here is derived from an EMBL/GenBank/DDBJ whole genome shotgun (WGS) entry which is preliminary data.</text>
</comment>
<dbReference type="InterPro" id="IPR011006">
    <property type="entry name" value="CheY-like_superfamily"/>
</dbReference>
<evidence type="ECO:0000256" key="3">
    <source>
        <dbReference type="SAM" id="MobiDB-lite"/>
    </source>
</evidence>
<dbReference type="CDD" id="cd17546">
    <property type="entry name" value="REC_hyHK_CKI1_RcsC-like"/>
    <property type="match status" value="1"/>
</dbReference>
<dbReference type="PROSITE" id="PS50110">
    <property type="entry name" value="RESPONSE_REGULATORY"/>
    <property type="match status" value="1"/>
</dbReference>
<feature type="compositionally biased region" description="Pro residues" evidence="3">
    <location>
        <begin position="7"/>
        <end position="17"/>
    </location>
</feature>
<sequence length="161" mass="18004">MMANPQSPTPPESPTPTPLSIRQTHGTRPLTKDTVVLVVEDNVSNFVLIARLLGYLGVHCEWKTSGYEVVEFADSLPKVDLILMDIRLPYEDGYGALRKIRQSPRFRNVPVIAVTAEASLEQMNKARQAGFDGFLGKPLDPDRFPDQIKRILNGESVWELS</sequence>
<evidence type="ECO:0000313" key="5">
    <source>
        <dbReference type="EMBL" id="MDT8899155.1"/>
    </source>
</evidence>
<proteinExistence type="predicted"/>
<accession>A0ABU3NS03</accession>
<dbReference type="Proteomes" id="UP001254165">
    <property type="component" value="Unassembled WGS sequence"/>
</dbReference>
<evidence type="ECO:0000313" key="6">
    <source>
        <dbReference type="Proteomes" id="UP001254165"/>
    </source>
</evidence>
<name>A0ABU3NS03_9CHLR</name>
<keyword evidence="1 2" id="KW-0597">Phosphoprotein</keyword>
<dbReference type="InterPro" id="IPR001789">
    <property type="entry name" value="Sig_transdc_resp-reg_receiver"/>
</dbReference>
<organism evidence="5 6">
    <name type="scientific">Thermanaerothrix solaris</name>
    <dbReference type="NCBI Taxonomy" id="3058434"/>
    <lineage>
        <taxon>Bacteria</taxon>
        <taxon>Bacillati</taxon>
        <taxon>Chloroflexota</taxon>
        <taxon>Anaerolineae</taxon>
        <taxon>Anaerolineales</taxon>
        <taxon>Anaerolineaceae</taxon>
        <taxon>Thermanaerothrix</taxon>
    </lineage>
</organism>
<evidence type="ECO:0000259" key="4">
    <source>
        <dbReference type="PROSITE" id="PS50110"/>
    </source>
</evidence>
<keyword evidence="6" id="KW-1185">Reference proteome</keyword>
<reference evidence="5 6" key="1">
    <citation type="submission" date="2023-07" db="EMBL/GenBank/DDBJ databases">
        <title>Novel species of Thermanaerothrix with wide hydrolytic capabilities.</title>
        <authorList>
            <person name="Zayulina K.S."/>
            <person name="Podosokorskaya O.A."/>
            <person name="Elcheninov A.G."/>
        </authorList>
    </citation>
    <scope>NUCLEOTIDE SEQUENCE [LARGE SCALE GENOMIC DNA]</scope>
    <source>
        <strain evidence="5 6">4228-RoL</strain>
    </source>
</reference>